<dbReference type="eggNOG" id="COG1947">
    <property type="taxonomic scope" value="Bacteria"/>
</dbReference>
<name>S5MKP2_9MOLU</name>
<dbReference type="InterPro" id="IPR036554">
    <property type="entry name" value="GHMP_kinase_C_sf"/>
</dbReference>
<dbReference type="PANTHER" id="PTHR43527:SF2">
    <property type="entry name" value="4-DIPHOSPHOCYTIDYL-2-C-METHYL-D-ERYTHRITOL KINASE, CHLOROPLASTIC"/>
    <property type="match status" value="1"/>
</dbReference>
<gene>
    <name evidence="6" type="primary">ispE</name>
    <name evidence="6" type="ORF">SDIMI_v3c08410</name>
</gene>
<dbReference type="EMBL" id="CP005076">
    <property type="protein sequence ID" value="AGR42545.1"/>
    <property type="molecule type" value="Genomic_DNA"/>
</dbReference>
<keyword evidence="7" id="KW-1185">Reference proteome</keyword>
<accession>S5MKP2</accession>
<dbReference type="AlphaFoldDB" id="S5MKP2"/>
<proteinExistence type="predicted"/>
<dbReference type="SUPFAM" id="SSF55060">
    <property type="entry name" value="GHMP Kinase, C-terminal domain"/>
    <property type="match status" value="1"/>
</dbReference>
<dbReference type="InterPro" id="IPR020568">
    <property type="entry name" value="Ribosomal_Su5_D2-typ_SF"/>
</dbReference>
<keyword evidence="4" id="KW-0067">ATP-binding</keyword>
<dbReference type="FunCoup" id="S5MKP2">
    <property type="interactions" value="227"/>
</dbReference>
<dbReference type="STRING" id="1276221.SDIMI_v3c08410"/>
<organism evidence="6 7">
    <name type="scientific">Spiroplasma diminutum CUAS-1</name>
    <dbReference type="NCBI Taxonomy" id="1276221"/>
    <lineage>
        <taxon>Bacteria</taxon>
        <taxon>Bacillati</taxon>
        <taxon>Mycoplasmatota</taxon>
        <taxon>Mollicutes</taxon>
        <taxon>Entomoplasmatales</taxon>
        <taxon>Spiroplasmataceae</taxon>
        <taxon>Spiroplasma</taxon>
    </lineage>
</organism>
<dbReference type="InterPro" id="IPR006204">
    <property type="entry name" value="GHMP_kinase_N_dom"/>
</dbReference>
<dbReference type="RefSeq" id="WP_020836773.1">
    <property type="nucleotide sequence ID" value="NC_021833.1"/>
</dbReference>
<evidence type="ECO:0000313" key="7">
    <source>
        <dbReference type="Proteomes" id="UP000014983"/>
    </source>
</evidence>
<sequence>MKLKSFAKVNLYLKVKKKKGILHKINSVFTIVEDLYDEITIVESNKSFDTITCNIKELEKNNFIFQVLNILREEHVITKYYKIDIKKNIPLGSGMGGGSSNAVTVIKYFSNSKRILKRVAKEIGSDCYYFISGYHTAKVKGYGDKIKEISSNKKIYKSDLIFTNINCNTSEVYKKFDDIKAWKNKYENNMLEIPAIKLYPNLADYREYGQMTGSGSTFIKKTSLRM</sequence>
<evidence type="ECO:0000313" key="6">
    <source>
        <dbReference type="EMBL" id="AGR42545.1"/>
    </source>
</evidence>
<dbReference type="Pfam" id="PF00288">
    <property type="entry name" value="GHMP_kinases_N"/>
    <property type="match status" value="1"/>
</dbReference>
<evidence type="ECO:0000256" key="3">
    <source>
        <dbReference type="ARBA" id="ARBA00022777"/>
    </source>
</evidence>
<keyword evidence="1" id="KW-0808">Transferase</keyword>
<reference evidence="6 7" key="1">
    <citation type="journal article" date="2013" name="Genome Biol. Evol.">
        <title>Comparison of metabolic capacities and inference of gene content evolution in mosquito-associated Spiroplasma diminutum and S. taiwanense.</title>
        <authorList>
            <person name="Lo W.S."/>
            <person name="Ku C."/>
            <person name="Chen L.L."/>
            <person name="Chang T.H."/>
            <person name="Kuo C.H."/>
        </authorList>
    </citation>
    <scope>NUCLEOTIDE SEQUENCE [LARGE SCALE GENOMIC DNA]</scope>
    <source>
        <strain evidence="6">CUAS-1</strain>
    </source>
</reference>
<dbReference type="KEGG" id="sdi:SDIMI_v3c08410"/>
<evidence type="ECO:0000256" key="4">
    <source>
        <dbReference type="ARBA" id="ARBA00022840"/>
    </source>
</evidence>
<dbReference type="Gene3D" id="3.30.230.10">
    <property type="match status" value="1"/>
</dbReference>
<dbReference type="GO" id="GO:0005524">
    <property type="term" value="F:ATP binding"/>
    <property type="evidence" value="ECO:0007669"/>
    <property type="project" value="UniProtKB-KW"/>
</dbReference>
<dbReference type="InParanoid" id="S5MKP2"/>
<protein>
    <submittedName>
        <fullName evidence="6">4-diphosphocytidyl-2-C-methyl-D-erythritol kinase</fullName>
    </submittedName>
</protein>
<evidence type="ECO:0000256" key="2">
    <source>
        <dbReference type="ARBA" id="ARBA00022741"/>
    </source>
</evidence>
<dbReference type="Proteomes" id="UP000014983">
    <property type="component" value="Chromosome"/>
</dbReference>
<evidence type="ECO:0000259" key="5">
    <source>
        <dbReference type="Pfam" id="PF00288"/>
    </source>
</evidence>
<evidence type="ECO:0000256" key="1">
    <source>
        <dbReference type="ARBA" id="ARBA00022679"/>
    </source>
</evidence>
<dbReference type="OrthoDB" id="389264at2"/>
<keyword evidence="2" id="KW-0547">Nucleotide-binding</keyword>
<dbReference type="InterPro" id="IPR014721">
    <property type="entry name" value="Ribsml_uS5_D2-typ_fold_subgr"/>
</dbReference>
<dbReference type="SUPFAM" id="SSF54211">
    <property type="entry name" value="Ribosomal protein S5 domain 2-like"/>
    <property type="match status" value="1"/>
</dbReference>
<dbReference type="HOGENOM" id="CLU_053057_2_1_14"/>
<keyword evidence="3 6" id="KW-0418">Kinase</keyword>
<dbReference type="PATRIC" id="fig|1276221.3.peg.843"/>
<feature type="domain" description="GHMP kinase N-terminal" evidence="5">
    <location>
        <begin position="62"/>
        <end position="111"/>
    </location>
</feature>
<dbReference type="GO" id="GO:0050515">
    <property type="term" value="F:4-(cytidine 5'-diphospho)-2-C-methyl-D-erythritol kinase activity"/>
    <property type="evidence" value="ECO:0007669"/>
    <property type="project" value="TreeGrafter"/>
</dbReference>
<dbReference type="PANTHER" id="PTHR43527">
    <property type="entry name" value="4-DIPHOSPHOCYTIDYL-2-C-METHYL-D-ERYTHRITOL KINASE, CHLOROPLASTIC"/>
    <property type="match status" value="1"/>
</dbReference>